<gene>
    <name evidence="2" type="ORF">CVAR292_02585</name>
</gene>
<protein>
    <recommendedName>
        <fullName evidence="4">HNH endonuclease</fullName>
    </recommendedName>
</protein>
<dbReference type="CDD" id="cd00085">
    <property type="entry name" value="HNHc"/>
    <property type="match status" value="1"/>
</dbReference>
<dbReference type="InterPro" id="IPR003615">
    <property type="entry name" value="HNH_nuc"/>
</dbReference>
<evidence type="ECO:0008006" key="4">
    <source>
        <dbReference type="Google" id="ProtNLM"/>
    </source>
</evidence>
<proteinExistence type="predicted"/>
<evidence type="ECO:0000313" key="2">
    <source>
        <dbReference type="EMBL" id="CUU67226.1"/>
    </source>
</evidence>
<feature type="region of interest" description="Disordered" evidence="1">
    <location>
        <begin position="405"/>
        <end position="427"/>
    </location>
</feature>
<dbReference type="OrthoDB" id="4413566at2"/>
<dbReference type="EMBL" id="FAUH01000020">
    <property type="protein sequence ID" value="CUU67226.1"/>
    <property type="molecule type" value="Genomic_DNA"/>
</dbReference>
<accession>A0A0X2NP51</accession>
<dbReference type="AlphaFoldDB" id="A0A0X2NP51"/>
<evidence type="ECO:0000256" key="1">
    <source>
        <dbReference type="SAM" id="MobiDB-lite"/>
    </source>
</evidence>
<reference evidence="3" key="1">
    <citation type="submission" date="2015-11" db="EMBL/GenBank/DDBJ databases">
        <authorList>
            <person name="Dugat-Bony E."/>
        </authorList>
    </citation>
    <scope>NUCLEOTIDE SEQUENCE [LARGE SCALE GENOMIC DNA]</scope>
    <source>
        <strain evidence="3">Mu292</strain>
    </source>
</reference>
<organism evidence="2 3">
    <name type="scientific">Corynebacterium variabile</name>
    <dbReference type="NCBI Taxonomy" id="1727"/>
    <lineage>
        <taxon>Bacteria</taxon>
        <taxon>Bacillati</taxon>
        <taxon>Actinomycetota</taxon>
        <taxon>Actinomycetes</taxon>
        <taxon>Mycobacteriales</taxon>
        <taxon>Corynebacteriaceae</taxon>
        <taxon>Corynebacterium</taxon>
    </lineage>
</organism>
<sequence>MTTTLEDRHRQISDHISKSIIPLINTMDMSLVAALTTTDRAARTTTALAWRGRTRADAVRFTHAADIAERMGDLFTTASERTRLTVDHLDLIWSRIHRHLVTVPASLVSDVRTSLDTAVEPAVSDWLDDHPGTGTVNFADLRDHLDLILADIAPGLTNATARAEREAANLTRRGNVLTLTCGDTIMAAGIDNALTDRAKNILTDLRKIRDNNPESTPELPTRAEVKAQVLLDLLGDNPDSLAVTVNLFRTTTDGVHGTGTAYSPDIGWLDVDTADRLESAARTSPNGRIRTLPDSPDDLTVTEAYKFPVLVQIAAEARDGHCRFPGCTVPATRCEKDHIENSPHTDPTSDGATSIDNLENLCPEHHRAKTLGIWKAASPDRGLTIHWTGPLGEKYTTYASGPTAPYIRLRAETQSEEPEPEDPPRQE</sequence>
<keyword evidence="3" id="KW-1185">Reference proteome</keyword>
<dbReference type="Proteomes" id="UP000182498">
    <property type="component" value="Unassembled WGS sequence"/>
</dbReference>
<dbReference type="RefSeq" id="WP_073884666.1">
    <property type="nucleotide sequence ID" value="NZ_FAUH01000020.1"/>
</dbReference>
<evidence type="ECO:0000313" key="3">
    <source>
        <dbReference type="Proteomes" id="UP000182498"/>
    </source>
</evidence>
<name>A0A0X2NP51_9CORY</name>